<feature type="domain" description="DUF2087" evidence="3">
    <location>
        <begin position="177"/>
        <end position="244"/>
    </location>
</feature>
<sequence>MDLNKRTYSEVKQGFYHQKNQLICNYCEEKFKEGQIYSFSGKFYEAEQAMIEHILEVHGGNARMLREEPGKYNTLTEKQKRLLQAFKSGKKDIQIATEFGLSASTVRHQKYTFREKAKQAKLYLAQYENTFGMEEEKSSFFLIPSKARNLDDRFMITEEESAKTLKTYFDFNEGLVLQRWPKKQKKIIIILNRIKEELTPHKIYSEKEITQLLNRIYFDPATLRRYLFDYGFISRTPDGKQYWLEES</sequence>
<evidence type="ECO:0000256" key="2">
    <source>
        <dbReference type="ARBA" id="ARBA00023163"/>
    </source>
</evidence>
<keyword evidence="2" id="KW-0804">Transcription</keyword>
<reference evidence="5" key="1">
    <citation type="submission" date="2015-04" db="EMBL/GenBank/DDBJ databases">
        <authorList>
            <person name="Schardt J."/>
            <person name="Mueller-Herbst S."/>
            <person name="Scherer S."/>
            <person name="Huptas C."/>
        </authorList>
    </citation>
    <scope>NUCLEOTIDE SEQUENCE [LARGE SCALE GENOMIC DNA]</scope>
    <source>
        <strain evidence="5">Kiel-L1</strain>
    </source>
</reference>
<dbReference type="GO" id="GO:0003677">
    <property type="term" value="F:DNA binding"/>
    <property type="evidence" value="ECO:0007669"/>
    <property type="project" value="InterPro"/>
</dbReference>
<comment type="caution">
    <text evidence="4">The sequence shown here is derived from an EMBL/GenBank/DDBJ whole genome shotgun (WGS) entry which is preliminary data.</text>
</comment>
<dbReference type="EMBL" id="LARY01000001">
    <property type="protein sequence ID" value="RDX02763.1"/>
    <property type="molecule type" value="Genomic_DNA"/>
</dbReference>
<dbReference type="Pfam" id="PF09860">
    <property type="entry name" value="DUF2087"/>
    <property type="match status" value="1"/>
</dbReference>
<organism evidence="4 5">
    <name type="scientific">Listeria kieliensis</name>
    <dbReference type="NCBI Taxonomy" id="1621700"/>
    <lineage>
        <taxon>Bacteria</taxon>
        <taxon>Bacillati</taxon>
        <taxon>Bacillota</taxon>
        <taxon>Bacilli</taxon>
        <taxon>Bacillales</taxon>
        <taxon>Listeriaceae</taxon>
        <taxon>Listeria</taxon>
    </lineage>
</organism>
<accession>A0A3D8TUV7</accession>
<dbReference type="InterPro" id="IPR018656">
    <property type="entry name" value="DUF2087"/>
</dbReference>
<keyword evidence="1" id="KW-0805">Transcription regulation</keyword>
<evidence type="ECO:0000256" key="1">
    <source>
        <dbReference type="ARBA" id="ARBA00023015"/>
    </source>
</evidence>
<dbReference type="Proteomes" id="UP000257055">
    <property type="component" value="Unassembled WGS sequence"/>
</dbReference>
<dbReference type="Gene3D" id="1.10.10.10">
    <property type="entry name" value="Winged helix-like DNA-binding domain superfamily/Winged helix DNA-binding domain"/>
    <property type="match status" value="1"/>
</dbReference>
<evidence type="ECO:0000259" key="3">
    <source>
        <dbReference type="Pfam" id="PF09860"/>
    </source>
</evidence>
<dbReference type="SUPFAM" id="SSF46894">
    <property type="entry name" value="C-terminal effector domain of the bipartite response regulators"/>
    <property type="match status" value="1"/>
</dbReference>
<evidence type="ECO:0000313" key="5">
    <source>
        <dbReference type="Proteomes" id="UP000257055"/>
    </source>
</evidence>
<gene>
    <name evidence="4" type="ORF">UR08_04450</name>
</gene>
<dbReference type="InterPro" id="IPR016032">
    <property type="entry name" value="Sig_transdc_resp-reg_C-effctor"/>
</dbReference>
<evidence type="ECO:0000313" key="4">
    <source>
        <dbReference type="EMBL" id="RDX02763.1"/>
    </source>
</evidence>
<dbReference type="AlphaFoldDB" id="A0A3D8TUV7"/>
<protein>
    <recommendedName>
        <fullName evidence="3">DUF2087 domain-containing protein</fullName>
    </recommendedName>
</protein>
<dbReference type="InterPro" id="IPR036388">
    <property type="entry name" value="WH-like_DNA-bd_sf"/>
</dbReference>
<name>A0A3D8TUV7_9LIST</name>
<proteinExistence type="predicted"/>
<keyword evidence="5" id="KW-1185">Reference proteome</keyword>
<dbReference type="GO" id="GO:0006355">
    <property type="term" value="P:regulation of DNA-templated transcription"/>
    <property type="evidence" value="ECO:0007669"/>
    <property type="project" value="InterPro"/>
</dbReference>